<dbReference type="OrthoDB" id="19141at2759"/>
<evidence type="ECO:0000256" key="3">
    <source>
        <dbReference type="PROSITE-ProRule" id="PRU00209"/>
    </source>
</evidence>
<dbReference type="STRING" id="1220924.W2S970"/>
<keyword evidence="2 3" id="KW-0694">RNA-binding</keyword>
<evidence type="ECO:0000313" key="6">
    <source>
        <dbReference type="EMBL" id="ETN45195.1"/>
    </source>
</evidence>
<evidence type="ECO:0000256" key="2">
    <source>
        <dbReference type="ARBA" id="ARBA00022884"/>
    </source>
</evidence>
<dbReference type="GeneID" id="19977411"/>
<gene>
    <name evidence="6" type="ORF">HMPREF1541_10072</name>
</gene>
<feature type="compositionally biased region" description="Pro residues" evidence="4">
    <location>
        <begin position="252"/>
        <end position="264"/>
    </location>
</feature>
<dbReference type="InParanoid" id="W2S970"/>
<dbReference type="SUPFAM" id="SSF50249">
    <property type="entry name" value="Nucleic acid-binding proteins"/>
    <property type="match status" value="1"/>
</dbReference>
<organism evidence="6 7">
    <name type="scientific">Cyphellophora europaea (strain CBS 101466)</name>
    <name type="common">Phialophora europaea</name>
    <dbReference type="NCBI Taxonomy" id="1220924"/>
    <lineage>
        <taxon>Eukaryota</taxon>
        <taxon>Fungi</taxon>
        <taxon>Dikarya</taxon>
        <taxon>Ascomycota</taxon>
        <taxon>Pezizomycotina</taxon>
        <taxon>Eurotiomycetes</taxon>
        <taxon>Chaetothyriomycetidae</taxon>
        <taxon>Chaetothyriales</taxon>
        <taxon>Cyphellophoraceae</taxon>
        <taxon>Cyphellophora</taxon>
    </lineage>
</organism>
<dbReference type="PROSITE" id="PS50886">
    <property type="entry name" value="TRBD"/>
    <property type="match status" value="1"/>
</dbReference>
<feature type="region of interest" description="Disordered" evidence="4">
    <location>
        <begin position="125"/>
        <end position="265"/>
    </location>
</feature>
<dbReference type="Proteomes" id="UP000030752">
    <property type="component" value="Unassembled WGS sequence"/>
</dbReference>
<keyword evidence="7" id="KW-1185">Reference proteome</keyword>
<feature type="compositionally biased region" description="Polar residues" evidence="4">
    <location>
        <begin position="202"/>
        <end position="213"/>
    </location>
</feature>
<dbReference type="RefSeq" id="XP_008712965.1">
    <property type="nucleotide sequence ID" value="XM_008714743.1"/>
</dbReference>
<evidence type="ECO:0000256" key="4">
    <source>
        <dbReference type="SAM" id="MobiDB-lite"/>
    </source>
</evidence>
<dbReference type="VEuPathDB" id="FungiDB:HMPREF1541_10072"/>
<dbReference type="PANTHER" id="PTHR11586">
    <property type="entry name" value="TRNA-AMINOACYLATION COFACTOR ARC1 FAMILY MEMBER"/>
    <property type="match status" value="1"/>
</dbReference>
<proteinExistence type="predicted"/>
<sequence length="466" mass="50306">MENSPSETTYLLGFRRDTSEVSEDAQQTSPSPHGKLFEQHNVNPTTSPPGCYSTFHTFNDGTVYEQVHYSAPYKPARLARNTIPEPLQHQLESPEQIATNEARTSANTTVEPILASQEVTLSKIDPGRKRAQAEGYGDLDRNSPSIRTPPSKNYLDLNSSRPIHARVHYKVPGMSDQPPAPEADVNKSPAKQHKPLVVGRTKPQTPTMESSNPEVKPPSTEESKQEVESSTKNAADGAANAAGKKKEKAPKQPKPPKATPPAAPLSPALIDLRVGHILRAINHPNADSLYVSTIAMGDPEGADHTQVDEETGKVVRTVCSGLNGLVPLEEMQNRKVIVVANLKPVNMRSIKSAAMVLAASPQAEEGADPHAADRVVELVTPPEGAEAGEPVFFEGWEYGEGKGPEKQLNPKKKQWEAIQPGFYTSEDLVVGFDAGKSEVEGEKKGSLIVEGKGKCTVKTLKGAVVR</sequence>
<dbReference type="InterPro" id="IPR002547">
    <property type="entry name" value="tRNA-bd_dom"/>
</dbReference>
<evidence type="ECO:0000313" key="7">
    <source>
        <dbReference type="Proteomes" id="UP000030752"/>
    </source>
</evidence>
<feature type="compositionally biased region" description="Low complexity" evidence="4">
    <location>
        <begin position="232"/>
        <end position="242"/>
    </location>
</feature>
<dbReference type="PANTHER" id="PTHR11586:SF33">
    <property type="entry name" value="AMINOACYL TRNA SYNTHASE COMPLEX-INTERACTING MULTIFUNCTIONAL PROTEIN 1"/>
    <property type="match status" value="1"/>
</dbReference>
<feature type="compositionally biased region" description="Polar residues" evidence="4">
    <location>
        <begin position="142"/>
        <end position="161"/>
    </location>
</feature>
<evidence type="ECO:0000256" key="1">
    <source>
        <dbReference type="ARBA" id="ARBA00022555"/>
    </source>
</evidence>
<name>W2S970_CYPE1</name>
<dbReference type="GO" id="GO:0000049">
    <property type="term" value="F:tRNA binding"/>
    <property type="evidence" value="ECO:0007669"/>
    <property type="project" value="UniProtKB-UniRule"/>
</dbReference>
<accession>W2S970</accession>
<dbReference type="GO" id="GO:0017102">
    <property type="term" value="C:methionyl glutamyl tRNA synthetase complex"/>
    <property type="evidence" value="ECO:0007669"/>
    <property type="project" value="TreeGrafter"/>
</dbReference>
<dbReference type="CDD" id="cd02799">
    <property type="entry name" value="tRNA_bind_EMAP-II_like"/>
    <property type="match status" value="1"/>
</dbReference>
<protein>
    <recommendedName>
        <fullName evidence="5">tRNA-binding domain-containing protein</fullName>
    </recommendedName>
</protein>
<feature type="compositionally biased region" description="Basic and acidic residues" evidence="4">
    <location>
        <begin position="219"/>
        <end position="229"/>
    </location>
</feature>
<keyword evidence="1 3" id="KW-0820">tRNA-binding</keyword>
<dbReference type="Gene3D" id="2.40.50.140">
    <property type="entry name" value="Nucleic acid-binding proteins"/>
    <property type="match status" value="1"/>
</dbReference>
<dbReference type="InterPro" id="IPR051270">
    <property type="entry name" value="Tyrosine-tRNA_ligase_regulator"/>
</dbReference>
<feature type="domain" description="TRNA-binding" evidence="5">
    <location>
        <begin position="266"/>
        <end position="392"/>
    </location>
</feature>
<dbReference type="HOGENOM" id="CLU_586613_0_0_1"/>
<evidence type="ECO:0000259" key="5">
    <source>
        <dbReference type="PROSITE" id="PS50886"/>
    </source>
</evidence>
<feature type="region of interest" description="Disordered" evidence="4">
    <location>
        <begin position="1"/>
        <end position="50"/>
    </location>
</feature>
<dbReference type="InterPro" id="IPR012340">
    <property type="entry name" value="NA-bd_OB-fold"/>
</dbReference>
<dbReference type="Pfam" id="PF01588">
    <property type="entry name" value="tRNA_bind"/>
    <property type="match status" value="1"/>
</dbReference>
<reference evidence="6 7" key="1">
    <citation type="submission" date="2013-03" db="EMBL/GenBank/DDBJ databases">
        <title>The Genome Sequence of Phialophora europaea CBS 101466.</title>
        <authorList>
            <consortium name="The Broad Institute Genomics Platform"/>
            <person name="Cuomo C."/>
            <person name="de Hoog S."/>
            <person name="Gorbushina A."/>
            <person name="Walker B."/>
            <person name="Young S.K."/>
            <person name="Zeng Q."/>
            <person name="Gargeya S."/>
            <person name="Fitzgerald M."/>
            <person name="Haas B."/>
            <person name="Abouelleil A."/>
            <person name="Allen A.W."/>
            <person name="Alvarado L."/>
            <person name="Arachchi H.M."/>
            <person name="Berlin A.M."/>
            <person name="Chapman S.B."/>
            <person name="Gainer-Dewar J."/>
            <person name="Goldberg J."/>
            <person name="Griggs A."/>
            <person name="Gujja S."/>
            <person name="Hansen M."/>
            <person name="Howarth C."/>
            <person name="Imamovic A."/>
            <person name="Ireland A."/>
            <person name="Larimer J."/>
            <person name="McCowan C."/>
            <person name="Murphy C."/>
            <person name="Pearson M."/>
            <person name="Poon T.W."/>
            <person name="Priest M."/>
            <person name="Roberts A."/>
            <person name="Saif S."/>
            <person name="Shea T."/>
            <person name="Sisk P."/>
            <person name="Sykes S."/>
            <person name="Wortman J."/>
            <person name="Nusbaum C."/>
            <person name="Birren B."/>
        </authorList>
    </citation>
    <scope>NUCLEOTIDE SEQUENCE [LARGE SCALE GENOMIC DNA]</scope>
    <source>
        <strain evidence="6 7">CBS 101466</strain>
    </source>
</reference>
<dbReference type="AlphaFoldDB" id="W2S970"/>
<dbReference type="EMBL" id="KB822713">
    <property type="protein sequence ID" value="ETN45195.1"/>
    <property type="molecule type" value="Genomic_DNA"/>
</dbReference>
<dbReference type="eggNOG" id="KOG2241">
    <property type="taxonomic scope" value="Eukaryota"/>
</dbReference>